<dbReference type="Pfam" id="PF04672">
    <property type="entry name" value="Methyltransf_19"/>
    <property type="match status" value="1"/>
</dbReference>
<name>A0A1C3NY17_9ACTN</name>
<accession>A0A1C3NY17</accession>
<dbReference type="EMBL" id="FLUV01001110">
    <property type="protein sequence ID" value="SBW22431.1"/>
    <property type="molecule type" value="Genomic_DNA"/>
</dbReference>
<proteinExistence type="predicted"/>
<dbReference type="InterPro" id="IPR029063">
    <property type="entry name" value="SAM-dependent_MTases_sf"/>
</dbReference>
<keyword evidence="2" id="KW-1185">Reference proteome</keyword>
<organism evidence="1 2">
    <name type="scientific">Candidatus Protofrankia californiensis</name>
    <dbReference type="NCBI Taxonomy" id="1839754"/>
    <lineage>
        <taxon>Bacteria</taxon>
        <taxon>Bacillati</taxon>
        <taxon>Actinomycetota</taxon>
        <taxon>Actinomycetes</taxon>
        <taxon>Frankiales</taxon>
        <taxon>Frankiaceae</taxon>
        <taxon>Protofrankia</taxon>
    </lineage>
</organism>
<gene>
    <name evidence="1" type="ORF">FDG2_2626</name>
</gene>
<protein>
    <recommendedName>
        <fullName evidence="3">SAM-dependent methyltransferase</fullName>
    </recommendedName>
</protein>
<sequence length="282" mass="31060">MPDAQNHSHVQAHAVTDPLKEWAPQGIDISKPSIARVYDALLGGKDNFAVDRAIADHFAQLLPEVQQAAWYERAVLGRGVRYLLEQGIRQFIDLGSGLPTARNTHQVAQEHSPDTRVVYIDNDPIVLAHSQALLAENPNTMVINADLRSPQEVLDHPRLRSLLDLDQPVGLMLLGVIHHLNDHENPDGVVQAYKDVLPSGGYMFLTHFVADGERTTGLEKMLLAELGTGRFRTIEKITSYFDGLELAEPGVVSNPLWRPDEPVPTPLTLTETLIAAGIGHKP</sequence>
<dbReference type="InterPro" id="IPR006764">
    <property type="entry name" value="SAM_dep_MeTrfase_SAV2177_type"/>
</dbReference>
<dbReference type="SUPFAM" id="SSF53335">
    <property type="entry name" value="S-adenosyl-L-methionine-dependent methyltransferases"/>
    <property type="match status" value="1"/>
</dbReference>
<dbReference type="PIRSF" id="PIRSF017393">
    <property type="entry name" value="MTase_SAV2177"/>
    <property type="match status" value="1"/>
</dbReference>
<dbReference type="Gene3D" id="3.40.50.150">
    <property type="entry name" value="Vaccinia Virus protein VP39"/>
    <property type="match status" value="1"/>
</dbReference>
<dbReference type="Proteomes" id="UP000199013">
    <property type="component" value="Unassembled WGS sequence"/>
</dbReference>
<reference evidence="2" key="1">
    <citation type="submission" date="2016-02" db="EMBL/GenBank/DDBJ databases">
        <authorList>
            <person name="Wibberg D."/>
        </authorList>
    </citation>
    <scope>NUCLEOTIDE SEQUENCE [LARGE SCALE GENOMIC DNA]</scope>
</reference>
<evidence type="ECO:0000313" key="2">
    <source>
        <dbReference type="Proteomes" id="UP000199013"/>
    </source>
</evidence>
<dbReference type="AlphaFoldDB" id="A0A1C3NY17"/>
<evidence type="ECO:0008006" key="3">
    <source>
        <dbReference type="Google" id="ProtNLM"/>
    </source>
</evidence>
<dbReference type="CDD" id="cd02440">
    <property type="entry name" value="AdoMet_MTases"/>
    <property type="match status" value="1"/>
</dbReference>
<evidence type="ECO:0000313" key="1">
    <source>
        <dbReference type="EMBL" id="SBW22431.1"/>
    </source>
</evidence>